<dbReference type="InterPro" id="IPR025064">
    <property type="entry name" value="DUF4005"/>
</dbReference>
<feature type="domain" description="DUF4005" evidence="5">
    <location>
        <begin position="273"/>
        <end position="313"/>
    </location>
</feature>
<dbReference type="InterPro" id="IPR000048">
    <property type="entry name" value="IQ_motif_EF-hand-BS"/>
</dbReference>
<gene>
    <name evidence="6" type="ORF">RND81_05G187500</name>
</gene>
<keyword evidence="7" id="KW-1185">Reference proteome</keyword>
<evidence type="ECO:0000313" key="7">
    <source>
        <dbReference type="Proteomes" id="UP001443914"/>
    </source>
</evidence>
<evidence type="ECO:0000256" key="1">
    <source>
        <dbReference type="ARBA" id="ARBA00022860"/>
    </source>
</evidence>
<dbReference type="Pfam" id="PF00612">
    <property type="entry name" value="IQ"/>
    <property type="match status" value="1"/>
</dbReference>
<evidence type="ECO:0000313" key="6">
    <source>
        <dbReference type="EMBL" id="KAK9726063.1"/>
    </source>
</evidence>
<dbReference type="PANTHER" id="PTHR32295:SF212">
    <property type="entry name" value="CALMODULIN BINDING PROTEIN-RELATED"/>
    <property type="match status" value="1"/>
</dbReference>
<keyword evidence="1" id="KW-0112">Calmodulin-binding</keyword>
<dbReference type="SMART" id="SM00015">
    <property type="entry name" value="IQ"/>
    <property type="match status" value="2"/>
</dbReference>
<dbReference type="Gene3D" id="1.20.5.190">
    <property type="match status" value="1"/>
</dbReference>
<keyword evidence="4" id="KW-0732">Signal</keyword>
<evidence type="ECO:0000259" key="5">
    <source>
        <dbReference type="Pfam" id="PF13178"/>
    </source>
</evidence>
<feature type="signal peptide" evidence="4">
    <location>
        <begin position="1"/>
        <end position="24"/>
    </location>
</feature>
<evidence type="ECO:0000256" key="3">
    <source>
        <dbReference type="ARBA" id="ARBA00024378"/>
    </source>
</evidence>
<comment type="caution">
    <text evidence="6">The sequence shown here is derived from an EMBL/GenBank/DDBJ whole genome shotgun (WGS) entry which is preliminary data.</text>
</comment>
<sequence>MAAKKNWWLSLLKNLFICESQTKAHKAETKGWRWFFHKFKLRQLPASTCQQKSLRDAKDQQRKHALNVAKATAAAAEAAMAAAQAAVEVVRLTDVSWLRVKQVSHLAAIKIQSAFRGYLARKALRALKGVVRIQALARGRAVRRQVRKQLKKHSHFIHSETGQSNECARTSNEVVARSKDELKCNSQRQWSSSLFSKEELRSIYLKKHEAAFRRDKMRQYSFSHRERQCCEMLQETVRSVNLRIRPRNLFKDDPSEEVISSPSSYPRRSFCDMRQQPSVDEDCAFNYPTYMASTESAKAKMRSMSTPRQLRLGYESPFSTTTRSCQWSSSKTSASLW</sequence>
<dbReference type="Proteomes" id="UP001443914">
    <property type="component" value="Unassembled WGS sequence"/>
</dbReference>
<reference evidence="6" key="1">
    <citation type="submission" date="2024-03" db="EMBL/GenBank/DDBJ databases">
        <title>WGS assembly of Saponaria officinalis var. Norfolk2.</title>
        <authorList>
            <person name="Jenkins J."/>
            <person name="Shu S."/>
            <person name="Grimwood J."/>
            <person name="Barry K."/>
            <person name="Goodstein D."/>
            <person name="Schmutz J."/>
            <person name="Leebens-Mack J."/>
            <person name="Osbourn A."/>
        </authorList>
    </citation>
    <scope>NUCLEOTIDE SEQUENCE [LARGE SCALE GENOMIC DNA]</scope>
    <source>
        <strain evidence="6">JIC</strain>
    </source>
</reference>
<dbReference type="PROSITE" id="PS50096">
    <property type="entry name" value="IQ"/>
    <property type="match status" value="2"/>
</dbReference>
<comment type="subunit">
    <text evidence="3">Binds to multiple calmodulin (CaM) in the presence of Ca(2+) and CaM-like proteins.</text>
</comment>
<proteinExistence type="inferred from homology"/>
<dbReference type="PANTHER" id="PTHR32295">
    <property type="entry name" value="IQ-DOMAIN 5-RELATED"/>
    <property type="match status" value="1"/>
</dbReference>
<protein>
    <recommendedName>
        <fullName evidence="5">DUF4005 domain-containing protein</fullName>
    </recommendedName>
</protein>
<dbReference type="GO" id="GO:0005516">
    <property type="term" value="F:calmodulin binding"/>
    <property type="evidence" value="ECO:0007669"/>
    <property type="project" value="UniProtKB-KW"/>
</dbReference>
<comment type="similarity">
    <text evidence="2">Belongs to the IQD family.</text>
</comment>
<dbReference type="EMBL" id="JBDFQZ010000005">
    <property type="protein sequence ID" value="KAK9726063.1"/>
    <property type="molecule type" value="Genomic_DNA"/>
</dbReference>
<dbReference type="Pfam" id="PF13178">
    <property type="entry name" value="DUF4005"/>
    <property type="match status" value="1"/>
</dbReference>
<evidence type="ECO:0000256" key="4">
    <source>
        <dbReference type="SAM" id="SignalP"/>
    </source>
</evidence>
<dbReference type="AlphaFoldDB" id="A0AAW1KZM4"/>
<accession>A0AAW1KZM4</accession>
<feature type="chain" id="PRO_5043441409" description="DUF4005 domain-containing protein" evidence="4">
    <location>
        <begin position="25"/>
        <end position="337"/>
    </location>
</feature>
<organism evidence="6 7">
    <name type="scientific">Saponaria officinalis</name>
    <name type="common">Common soapwort</name>
    <name type="synonym">Lychnis saponaria</name>
    <dbReference type="NCBI Taxonomy" id="3572"/>
    <lineage>
        <taxon>Eukaryota</taxon>
        <taxon>Viridiplantae</taxon>
        <taxon>Streptophyta</taxon>
        <taxon>Embryophyta</taxon>
        <taxon>Tracheophyta</taxon>
        <taxon>Spermatophyta</taxon>
        <taxon>Magnoliopsida</taxon>
        <taxon>eudicotyledons</taxon>
        <taxon>Gunneridae</taxon>
        <taxon>Pentapetalae</taxon>
        <taxon>Caryophyllales</taxon>
        <taxon>Caryophyllaceae</taxon>
        <taxon>Caryophylleae</taxon>
        <taxon>Saponaria</taxon>
    </lineage>
</organism>
<evidence type="ECO:0000256" key="2">
    <source>
        <dbReference type="ARBA" id="ARBA00024341"/>
    </source>
</evidence>
<name>A0AAW1KZM4_SAPOF</name>
<dbReference type="CDD" id="cd23767">
    <property type="entry name" value="IQCD"/>
    <property type="match status" value="1"/>
</dbReference>